<gene>
    <name evidence="1" type="ORF">EDD27_3819</name>
</gene>
<protein>
    <recommendedName>
        <fullName evidence="3">Polyketide cyclase/dehydrase/lipid transport protein</fullName>
    </recommendedName>
</protein>
<dbReference type="EMBL" id="SAUN01000001">
    <property type="protein sequence ID" value="RVX41311.1"/>
    <property type="molecule type" value="Genomic_DNA"/>
</dbReference>
<proteinExistence type="predicted"/>
<comment type="caution">
    <text evidence="1">The sequence shown here is derived from an EMBL/GenBank/DDBJ whole genome shotgun (WGS) entry which is preliminary data.</text>
</comment>
<dbReference type="RefSeq" id="WP_127933562.1">
    <property type="nucleotide sequence ID" value="NZ_SAUN01000001.1"/>
</dbReference>
<keyword evidence="2" id="KW-1185">Reference proteome</keyword>
<dbReference type="InterPro" id="IPR023393">
    <property type="entry name" value="START-like_dom_sf"/>
</dbReference>
<dbReference type="Proteomes" id="UP000284824">
    <property type="component" value="Unassembled WGS sequence"/>
</dbReference>
<organism evidence="1 2">
    <name type="scientific">Nonomuraea polychroma</name>
    <dbReference type="NCBI Taxonomy" id="46176"/>
    <lineage>
        <taxon>Bacteria</taxon>
        <taxon>Bacillati</taxon>
        <taxon>Actinomycetota</taxon>
        <taxon>Actinomycetes</taxon>
        <taxon>Streptosporangiales</taxon>
        <taxon>Streptosporangiaceae</taxon>
        <taxon>Nonomuraea</taxon>
    </lineage>
</organism>
<dbReference type="Gene3D" id="3.30.530.20">
    <property type="match status" value="1"/>
</dbReference>
<evidence type="ECO:0000313" key="1">
    <source>
        <dbReference type="EMBL" id="RVX41311.1"/>
    </source>
</evidence>
<dbReference type="Pfam" id="PF10604">
    <property type="entry name" value="Polyketide_cyc2"/>
    <property type="match status" value="1"/>
</dbReference>
<evidence type="ECO:0000313" key="2">
    <source>
        <dbReference type="Proteomes" id="UP000284824"/>
    </source>
</evidence>
<evidence type="ECO:0008006" key="3">
    <source>
        <dbReference type="Google" id="ProtNLM"/>
    </source>
</evidence>
<dbReference type="AlphaFoldDB" id="A0A438M6H6"/>
<sequence length="161" mass="18425">MVEVIVEETIRCTPEEYLEFVMDAGRYAEVDDKIGPIDWVRRIDNLVEFKFRPVLPGVPGPAPKLVSQMRLTPGRRVDVRYAPLPRNRLNHRLSRFSASFEAKATADGVSKVTRMISIEFAPLLRWLLEPILRRRLPADVRKEVHGAKQRLESRGTNPPGN</sequence>
<accession>A0A438M6H6</accession>
<dbReference type="SUPFAM" id="SSF55961">
    <property type="entry name" value="Bet v1-like"/>
    <property type="match status" value="1"/>
</dbReference>
<dbReference type="OrthoDB" id="4174486at2"/>
<reference evidence="1 2" key="1">
    <citation type="submission" date="2019-01" db="EMBL/GenBank/DDBJ databases">
        <title>Sequencing the genomes of 1000 actinobacteria strains.</title>
        <authorList>
            <person name="Klenk H.-P."/>
        </authorList>
    </citation>
    <scope>NUCLEOTIDE SEQUENCE [LARGE SCALE GENOMIC DNA]</scope>
    <source>
        <strain evidence="1 2">DSM 43925</strain>
    </source>
</reference>
<name>A0A438M6H6_9ACTN</name>
<dbReference type="InterPro" id="IPR019587">
    <property type="entry name" value="Polyketide_cyclase/dehydratase"/>
</dbReference>